<feature type="compositionally biased region" description="Basic and acidic residues" evidence="1">
    <location>
        <begin position="65"/>
        <end position="78"/>
    </location>
</feature>
<name>A0A0F8ZHF1_9ZZZZ</name>
<protein>
    <submittedName>
        <fullName evidence="2">Uncharacterized protein</fullName>
    </submittedName>
</protein>
<feature type="region of interest" description="Disordered" evidence="1">
    <location>
        <begin position="37"/>
        <end position="78"/>
    </location>
</feature>
<evidence type="ECO:0000313" key="2">
    <source>
        <dbReference type="EMBL" id="KKK85450.1"/>
    </source>
</evidence>
<comment type="caution">
    <text evidence="2">The sequence shown here is derived from an EMBL/GenBank/DDBJ whole genome shotgun (WGS) entry which is preliminary data.</text>
</comment>
<dbReference type="AlphaFoldDB" id="A0A0F8ZHF1"/>
<feature type="region of interest" description="Disordered" evidence="1">
    <location>
        <begin position="93"/>
        <end position="118"/>
    </location>
</feature>
<sequence>VHNIPWDSSTWSGGGERTTKERSLTMTCDVKAWARRHDAAKRGAAGGSGSAGGTGPARAPATPPEQERMREKALATDPVARKMAVDSQVSVETPAAPAAVEGAPQTVPNTSTVAQSGSKRTKVPLKVVVSAMTPEQTQALGTRYNTVNLSKHKGFSKTLNQGQYGGPPQYFPDIEECLQRCTTGAAYGYQQYDSSPGLVCLNQKHYDEKLAAGRATAEAEFKGHLEDEKMATEEMARGIAELLADRRLARMVSLALVADRDFRYQNYRGLKGYEPHTLARVRELLGLPKGHDYHALGDQAKLLKRIPAAPREAQSEIAALLLIHSLRASELSALDGGQEEEP</sequence>
<organism evidence="2">
    <name type="scientific">marine sediment metagenome</name>
    <dbReference type="NCBI Taxonomy" id="412755"/>
    <lineage>
        <taxon>unclassified sequences</taxon>
        <taxon>metagenomes</taxon>
        <taxon>ecological metagenomes</taxon>
    </lineage>
</organism>
<gene>
    <name evidence="2" type="ORF">LCGC14_2773180</name>
</gene>
<feature type="compositionally biased region" description="Polar residues" evidence="1">
    <location>
        <begin position="106"/>
        <end position="118"/>
    </location>
</feature>
<feature type="region of interest" description="Disordered" evidence="1">
    <location>
        <begin position="1"/>
        <end position="24"/>
    </location>
</feature>
<evidence type="ECO:0000256" key="1">
    <source>
        <dbReference type="SAM" id="MobiDB-lite"/>
    </source>
</evidence>
<feature type="compositionally biased region" description="Polar residues" evidence="1">
    <location>
        <begin position="1"/>
        <end position="11"/>
    </location>
</feature>
<feature type="compositionally biased region" description="Gly residues" evidence="1">
    <location>
        <begin position="44"/>
        <end position="55"/>
    </location>
</feature>
<accession>A0A0F8ZHF1</accession>
<reference evidence="2" key="1">
    <citation type="journal article" date="2015" name="Nature">
        <title>Complex archaea that bridge the gap between prokaryotes and eukaryotes.</title>
        <authorList>
            <person name="Spang A."/>
            <person name="Saw J.H."/>
            <person name="Jorgensen S.L."/>
            <person name="Zaremba-Niedzwiedzka K."/>
            <person name="Martijn J."/>
            <person name="Lind A.E."/>
            <person name="van Eijk R."/>
            <person name="Schleper C."/>
            <person name="Guy L."/>
            <person name="Ettema T.J."/>
        </authorList>
    </citation>
    <scope>NUCLEOTIDE SEQUENCE</scope>
</reference>
<feature type="non-terminal residue" evidence="2">
    <location>
        <position position="1"/>
    </location>
</feature>
<proteinExistence type="predicted"/>
<dbReference type="EMBL" id="LAZR01051305">
    <property type="protein sequence ID" value="KKK85450.1"/>
    <property type="molecule type" value="Genomic_DNA"/>
</dbReference>